<gene>
    <name evidence="1" type="ORF">FEV51_11675</name>
</gene>
<dbReference type="InterPro" id="IPR014718">
    <property type="entry name" value="GH-type_carb-bd"/>
</dbReference>
<name>A0A5S3P0H2_9SPHN</name>
<evidence type="ECO:0000313" key="2">
    <source>
        <dbReference type="Proteomes" id="UP000309668"/>
    </source>
</evidence>
<comment type="caution">
    <text evidence="1">The sequence shown here is derived from an EMBL/GenBank/DDBJ whole genome shotgun (WGS) entry which is preliminary data.</text>
</comment>
<dbReference type="GO" id="GO:0005975">
    <property type="term" value="P:carbohydrate metabolic process"/>
    <property type="evidence" value="ECO:0007669"/>
    <property type="project" value="InterPro"/>
</dbReference>
<dbReference type="CDD" id="cd09021">
    <property type="entry name" value="Aldose_epim_Ec_YphB"/>
    <property type="match status" value="1"/>
</dbReference>
<dbReference type="InterPro" id="IPR008183">
    <property type="entry name" value="Aldose_1/G6P_1-epimerase"/>
</dbReference>
<reference evidence="1 2" key="1">
    <citation type="submission" date="2019-05" db="EMBL/GenBank/DDBJ databases">
        <title>Erythrobacter marisflavi sp. nov., isolated from isolated from water of an estuary environment.</title>
        <authorList>
            <person name="Yoon J.-H."/>
        </authorList>
    </citation>
    <scope>NUCLEOTIDE SEQUENCE [LARGE SCALE GENOMIC DNA]</scope>
    <source>
        <strain evidence="1 2">KEM-5</strain>
    </source>
</reference>
<dbReference type="OrthoDB" id="9796517at2"/>
<dbReference type="Pfam" id="PF01263">
    <property type="entry name" value="Aldose_epim"/>
    <property type="match status" value="1"/>
</dbReference>
<keyword evidence="2" id="KW-1185">Reference proteome</keyword>
<organism evidence="1 2">
    <name type="scientific">Qipengyuania marisflavi</name>
    <dbReference type="NCBI Taxonomy" id="2486356"/>
    <lineage>
        <taxon>Bacteria</taxon>
        <taxon>Pseudomonadati</taxon>
        <taxon>Pseudomonadota</taxon>
        <taxon>Alphaproteobacteria</taxon>
        <taxon>Sphingomonadales</taxon>
        <taxon>Erythrobacteraceae</taxon>
        <taxon>Qipengyuania</taxon>
    </lineage>
</organism>
<dbReference type="GO" id="GO:0016853">
    <property type="term" value="F:isomerase activity"/>
    <property type="evidence" value="ECO:0007669"/>
    <property type="project" value="InterPro"/>
</dbReference>
<proteinExistence type="predicted"/>
<evidence type="ECO:0000313" key="1">
    <source>
        <dbReference type="EMBL" id="TMM46254.1"/>
    </source>
</evidence>
<sequence>MRLSLSNGPYAMEVDPQHGGSVTMLGWQDQRIFRPHTGNGVLGSSCFPLVPFSNRIAGSRFAFSDTSVQLQPNHPEEAGEPVLHGFGWVASWDIVEAESDRAVLRLEHSADQWPWDFCAEHSLSLCADHAFFGLRIENRSDRPMPAGLGFHPYFPRSANTVYHGLHRGEWANDAQCLPTALDDRAAPIDWWNGAPVGTRSVDTVYTARSGPLTISWPDRNLAAVIEPSPDLAFTTVYVPDGEEFFCAEPVTHMTDAFNRSGHNAGTRVLAPGEVWSVSMVVRAGRLADQ</sequence>
<dbReference type="Proteomes" id="UP000309668">
    <property type="component" value="Unassembled WGS sequence"/>
</dbReference>
<protein>
    <submittedName>
        <fullName evidence="1">Aldose 1-epimerase</fullName>
    </submittedName>
</protein>
<dbReference type="GO" id="GO:0030246">
    <property type="term" value="F:carbohydrate binding"/>
    <property type="evidence" value="ECO:0007669"/>
    <property type="project" value="InterPro"/>
</dbReference>
<dbReference type="RefSeq" id="WP_138619131.1">
    <property type="nucleotide sequence ID" value="NZ_VCAO01000008.1"/>
</dbReference>
<accession>A0A5S3P0H2</accession>
<dbReference type="InterPro" id="IPR011013">
    <property type="entry name" value="Gal_mutarotase_sf_dom"/>
</dbReference>
<dbReference type="SUPFAM" id="SSF74650">
    <property type="entry name" value="Galactose mutarotase-like"/>
    <property type="match status" value="1"/>
</dbReference>
<dbReference type="Gene3D" id="2.70.98.10">
    <property type="match status" value="1"/>
</dbReference>
<dbReference type="AlphaFoldDB" id="A0A5S3P0H2"/>
<dbReference type="EMBL" id="VCAO01000008">
    <property type="protein sequence ID" value="TMM46254.1"/>
    <property type="molecule type" value="Genomic_DNA"/>
</dbReference>